<evidence type="ECO:0000313" key="2">
    <source>
        <dbReference type="WBParaSite" id="RSKR_0000951000.1"/>
    </source>
</evidence>
<organism evidence="1 2">
    <name type="scientific">Rhabditophanes sp. KR3021</name>
    <dbReference type="NCBI Taxonomy" id="114890"/>
    <lineage>
        <taxon>Eukaryota</taxon>
        <taxon>Metazoa</taxon>
        <taxon>Ecdysozoa</taxon>
        <taxon>Nematoda</taxon>
        <taxon>Chromadorea</taxon>
        <taxon>Rhabditida</taxon>
        <taxon>Tylenchina</taxon>
        <taxon>Panagrolaimomorpha</taxon>
        <taxon>Strongyloidoidea</taxon>
        <taxon>Alloionematidae</taxon>
        <taxon>Rhabditophanes</taxon>
    </lineage>
</organism>
<proteinExistence type="predicted"/>
<sequence length="150" mass="17243">MEVNKSKDGRLKNTILNSCCIQATISKYVENPYVYDKHETFEVEDIIEENTKPFFENVKKTKSNINSNNKKDGEAKDKIKNVKNSGDNNKNDKETKYTINNHLETKNNEITYEQDTNDDEKNLVLTNELSSTITSTQSEKDSLLKKISVN</sequence>
<name>A0AC35UB44_9BILA</name>
<protein>
    <submittedName>
        <fullName evidence="2">Rhoptry protein</fullName>
    </submittedName>
</protein>
<dbReference type="Proteomes" id="UP000095286">
    <property type="component" value="Unplaced"/>
</dbReference>
<dbReference type="WBParaSite" id="RSKR_0000951000.1">
    <property type="protein sequence ID" value="RSKR_0000951000.1"/>
    <property type="gene ID" value="RSKR_0000951000"/>
</dbReference>
<reference evidence="2" key="1">
    <citation type="submission" date="2016-11" db="UniProtKB">
        <authorList>
            <consortium name="WormBaseParasite"/>
        </authorList>
    </citation>
    <scope>IDENTIFICATION</scope>
    <source>
        <strain evidence="2">KR3021</strain>
    </source>
</reference>
<evidence type="ECO:0000313" key="1">
    <source>
        <dbReference type="Proteomes" id="UP000095286"/>
    </source>
</evidence>
<accession>A0AC35UB44</accession>